<keyword evidence="3" id="KW-1185">Reference proteome</keyword>
<accession>A0AAW1ECC2</accession>
<comment type="caution">
    <text evidence="2">The sequence shown here is derived from an EMBL/GenBank/DDBJ whole genome shotgun (WGS) entry which is preliminary data.</text>
</comment>
<protein>
    <submittedName>
        <fullName evidence="2">Uncharacterized protein</fullName>
    </submittedName>
</protein>
<feature type="compositionally biased region" description="Basic and acidic residues" evidence="1">
    <location>
        <begin position="8"/>
        <end position="25"/>
    </location>
</feature>
<name>A0AAW1ECC2_ZOAVI</name>
<feature type="compositionally biased region" description="Polar residues" evidence="1">
    <location>
        <begin position="26"/>
        <end position="37"/>
    </location>
</feature>
<dbReference type="AlphaFoldDB" id="A0AAW1ECC2"/>
<evidence type="ECO:0000313" key="3">
    <source>
        <dbReference type="Proteomes" id="UP001488805"/>
    </source>
</evidence>
<organism evidence="2 3">
    <name type="scientific">Zoarces viviparus</name>
    <name type="common">Viviparous eelpout</name>
    <name type="synonym">Blennius viviparus</name>
    <dbReference type="NCBI Taxonomy" id="48416"/>
    <lineage>
        <taxon>Eukaryota</taxon>
        <taxon>Metazoa</taxon>
        <taxon>Chordata</taxon>
        <taxon>Craniata</taxon>
        <taxon>Vertebrata</taxon>
        <taxon>Euteleostomi</taxon>
        <taxon>Actinopterygii</taxon>
        <taxon>Neopterygii</taxon>
        <taxon>Teleostei</taxon>
        <taxon>Neoteleostei</taxon>
        <taxon>Acanthomorphata</taxon>
        <taxon>Eupercaria</taxon>
        <taxon>Perciformes</taxon>
        <taxon>Cottioidei</taxon>
        <taxon>Zoarcales</taxon>
        <taxon>Zoarcidae</taxon>
        <taxon>Zoarcinae</taxon>
        <taxon>Zoarces</taxon>
    </lineage>
</organism>
<proteinExistence type="predicted"/>
<sequence length="156" mass="17447">MEEQPTEAELRKYTCSDDGGEERTLFSHSSTTSWDNQESQRRENQSSDALIRSQTKETATPSPAVHFLLCGVFSFVFLNISWNDSEAAKWNIPEALGFTSLVHFDLKPSLVLTPIACPGMLFKEPVQVFSTGDSFEEKTRLVELSTDLGNEPRGLL</sequence>
<dbReference type="EMBL" id="JBCEZU010000434">
    <property type="protein sequence ID" value="KAK9519762.1"/>
    <property type="molecule type" value="Genomic_DNA"/>
</dbReference>
<gene>
    <name evidence="2" type="ORF">VZT92_022470</name>
</gene>
<feature type="compositionally biased region" description="Polar residues" evidence="1">
    <location>
        <begin position="46"/>
        <end position="60"/>
    </location>
</feature>
<evidence type="ECO:0000313" key="2">
    <source>
        <dbReference type="EMBL" id="KAK9519762.1"/>
    </source>
</evidence>
<evidence type="ECO:0000256" key="1">
    <source>
        <dbReference type="SAM" id="MobiDB-lite"/>
    </source>
</evidence>
<dbReference type="Proteomes" id="UP001488805">
    <property type="component" value="Unassembled WGS sequence"/>
</dbReference>
<reference evidence="2 3" key="1">
    <citation type="journal article" date="2024" name="Genome Biol. Evol.">
        <title>Chromosome-level genome assembly of the viviparous eelpout Zoarces viviparus.</title>
        <authorList>
            <person name="Fuhrmann N."/>
            <person name="Brasseur M.V."/>
            <person name="Bakowski C.E."/>
            <person name="Podsiadlowski L."/>
            <person name="Prost S."/>
            <person name="Krehenwinkel H."/>
            <person name="Mayer C."/>
        </authorList>
    </citation>
    <scope>NUCLEOTIDE SEQUENCE [LARGE SCALE GENOMIC DNA]</scope>
    <source>
        <strain evidence="2">NO-MEL_2022_Ind0_liver</strain>
    </source>
</reference>
<feature type="region of interest" description="Disordered" evidence="1">
    <location>
        <begin position="1"/>
        <end position="60"/>
    </location>
</feature>